<dbReference type="Proteomes" id="UP000449906">
    <property type="component" value="Unassembled WGS sequence"/>
</dbReference>
<evidence type="ECO:0000313" key="2">
    <source>
        <dbReference type="EMBL" id="KAB2811622.1"/>
    </source>
</evidence>
<organism evidence="2 3">
    <name type="scientific">Nocardioides simplex</name>
    <name type="common">Arthrobacter simplex</name>
    <dbReference type="NCBI Taxonomy" id="2045"/>
    <lineage>
        <taxon>Bacteria</taxon>
        <taxon>Bacillati</taxon>
        <taxon>Actinomycetota</taxon>
        <taxon>Actinomycetes</taxon>
        <taxon>Propionibacteriales</taxon>
        <taxon>Nocardioidaceae</taxon>
        <taxon>Pimelobacter</taxon>
    </lineage>
</organism>
<evidence type="ECO:0000256" key="1">
    <source>
        <dbReference type="SAM" id="MobiDB-lite"/>
    </source>
</evidence>
<dbReference type="EMBL" id="WBVM01000001">
    <property type="protein sequence ID" value="KAB2811622.1"/>
    <property type="molecule type" value="Genomic_DNA"/>
</dbReference>
<dbReference type="Pfam" id="PF07676">
    <property type="entry name" value="PD40"/>
    <property type="match status" value="2"/>
</dbReference>
<dbReference type="AlphaFoldDB" id="A0A7J5E041"/>
<protein>
    <recommendedName>
        <fullName evidence="4">Ig-like domain-containing protein</fullName>
    </recommendedName>
</protein>
<feature type="compositionally biased region" description="Pro residues" evidence="1">
    <location>
        <begin position="12"/>
        <end position="21"/>
    </location>
</feature>
<feature type="region of interest" description="Disordered" evidence="1">
    <location>
        <begin position="1"/>
        <end position="37"/>
    </location>
</feature>
<evidence type="ECO:0008006" key="4">
    <source>
        <dbReference type="Google" id="ProtNLM"/>
    </source>
</evidence>
<name>A0A7J5E041_NOCSI</name>
<sequence length="460" mass="49173">MRSVAGGTRSPPVSPQSPPNPGDEGGATHSPERGTSVPLPLRRRAAGLIAALGLTASALALTPGAVPAAHAAPTGGGSIVYIKDYNVWITDGDGSVHRQVTRGGTAAAPWRSPSQSDAGVVVAHRAGAIYRMNQRGEVFNAFYPPALFDAIGTTLSGRDLTETAISPDGSKIAYTYYKYSLSKKRWATGFTASDRATDPTKYDIAFFDKPSWVTNSRVVLSHWYRNKAHLFDLGGRDIPWFNESYYTPNAKELTDLEVSRDGEWTVGVRGDVGDQSVVVIHNDGDVRTSAAPWTPVFGVTNPCNIGLADGNLTSPTIAPDGSVLAWAEPAGVFRSSGMTCDPGTRVDIMVAPGGSSPSWSRAAVGQTPSVRHFVAKKRPKVLGPARARKTLRVYAGAWSPAPASVSYQWLRDGKRIAGATKAAYKVRKKDRRHRIAVSVTVRRTGYYVPATVTSTAVRVR</sequence>
<dbReference type="SUPFAM" id="SSF69322">
    <property type="entry name" value="Tricorn protease domain 2"/>
    <property type="match status" value="1"/>
</dbReference>
<comment type="caution">
    <text evidence="2">The sequence shown here is derived from an EMBL/GenBank/DDBJ whole genome shotgun (WGS) entry which is preliminary data.</text>
</comment>
<evidence type="ECO:0000313" key="3">
    <source>
        <dbReference type="Proteomes" id="UP000449906"/>
    </source>
</evidence>
<gene>
    <name evidence="2" type="ORF">F9L07_07085</name>
</gene>
<dbReference type="InterPro" id="IPR011659">
    <property type="entry name" value="WD40"/>
</dbReference>
<dbReference type="Gene3D" id="2.60.40.2700">
    <property type="match status" value="1"/>
</dbReference>
<proteinExistence type="predicted"/>
<reference evidence="2 3" key="1">
    <citation type="submission" date="2019-09" db="EMBL/GenBank/DDBJ databases">
        <title>Pimelobacter sp. isolated from Paulinella.</title>
        <authorList>
            <person name="Jeong S.E."/>
        </authorList>
    </citation>
    <scope>NUCLEOTIDE SEQUENCE [LARGE SCALE GENOMIC DNA]</scope>
    <source>
        <strain evidence="2 3">Pch-N</strain>
    </source>
</reference>
<accession>A0A7J5E041</accession>